<protein>
    <submittedName>
        <fullName evidence="7">NUDIX hydrolase</fullName>
    </submittedName>
</protein>
<keyword evidence="4" id="KW-0460">Magnesium</keyword>
<feature type="domain" description="Nudix hydrolase" evidence="6">
    <location>
        <begin position="55"/>
        <end position="193"/>
    </location>
</feature>
<keyword evidence="8" id="KW-1185">Reference proteome</keyword>
<dbReference type="InterPro" id="IPR020476">
    <property type="entry name" value="Nudix_hydrolase"/>
</dbReference>
<name>A0ABX1BNN0_9ACTN</name>
<evidence type="ECO:0000313" key="8">
    <source>
        <dbReference type="Proteomes" id="UP000696294"/>
    </source>
</evidence>
<comment type="caution">
    <text evidence="7">The sequence shown here is derived from an EMBL/GenBank/DDBJ whole genome shotgun (WGS) entry which is preliminary data.</text>
</comment>
<comment type="similarity">
    <text evidence="2 5">Belongs to the Nudix hydrolase family.</text>
</comment>
<dbReference type="PROSITE" id="PS51462">
    <property type="entry name" value="NUDIX"/>
    <property type="match status" value="1"/>
</dbReference>
<dbReference type="Pfam" id="PF00293">
    <property type="entry name" value="NUDIX"/>
    <property type="match status" value="1"/>
</dbReference>
<evidence type="ECO:0000259" key="6">
    <source>
        <dbReference type="PROSITE" id="PS51462"/>
    </source>
</evidence>
<dbReference type="PANTHER" id="PTHR43046:SF12">
    <property type="entry name" value="GDP-MANNOSE MANNOSYL HYDROLASE"/>
    <property type="match status" value="1"/>
</dbReference>
<dbReference type="SUPFAM" id="SSF55811">
    <property type="entry name" value="Nudix"/>
    <property type="match status" value="1"/>
</dbReference>
<dbReference type="CDD" id="cd02883">
    <property type="entry name" value="NUDIX_Hydrolase"/>
    <property type="match status" value="1"/>
</dbReference>
<organism evidence="7 8">
    <name type="scientific">Nonomuraea composti</name>
    <dbReference type="NCBI Taxonomy" id="2720023"/>
    <lineage>
        <taxon>Bacteria</taxon>
        <taxon>Bacillati</taxon>
        <taxon>Actinomycetota</taxon>
        <taxon>Actinomycetes</taxon>
        <taxon>Streptosporangiales</taxon>
        <taxon>Streptosporangiaceae</taxon>
        <taxon>Nonomuraea</taxon>
    </lineage>
</organism>
<dbReference type="Proteomes" id="UP000696294">
    <property type="component" value="Unassembled WGS sequence"/>
</dbReference>
<evidence type="ECO:0000313" key="7">
    <source>
        <dbReference type="EMBL" id="NJP98077.1"/>
    </source>
</evidence>
<evidence type="ECO:0000256" key="3">
    <source>
        <dbReference type="ARBA" id="ARBA00022801"/>
    </source>
</evidence>
<gene>
    <name evidence="7" type="ORF">HCN51_53125</name>
</gene>
<dbReference type="Gene3D" id="3.90.79.10">
    <property type="entry name" value="Nucleoside Triphosphate Pyrophosphohydrolase"/>
    <property type="match status" value="1"/>
</dbReference>
<dbReference type="PANTHER" id="PTHR43046">
    <property type="entry name" value="GDP-MANNOSE MANNOSYL HYDROLASE"/>
    <property type="match status" value="1"/>
</dbReference>
<sequence>MSATARCAGASDPVLTSVSRRHHSERVTVVVATRTVPWIPVAHRLDVILSDTLPPVERTTSAFAFVSDTAGRTLMTCVDREGRGWDIPGGHVEPGEGLAEAAARELHEETGLRLPPAALSIFAWQRIELLEPPPAGYRYPALTYMAMFRAAVPGAGTPTRPPAGSESTHAGWLSRAEIVRLCPQRTWLTLLPA</sequence>
<dbReference type="InterPro" id="IPR000086">
    <property type="entry name" value="NUDIX_hydrolase_dom"/>
</dbReference>
<dbReference type="InterPro" id="IPR015797">
    <property type="entry name" value="NUDIX_hydrolase-like_dom_sf"/>
</dbReference>
<dbReference type="InterPro" id="IPR020084">
    <property type="entry name" value="NUDIX_hydrolase_CS"/>
</dbReference>
<evidence type="ECO:0000256" key="1">
    <source>
        <dbReference type="ARBA" id="ARBA00001946"/>
    </source>
</evidence>
<dbReference type="EMBL" id="JAATEP010000080">
    <property type="protein sequence ID" value="NJP98077.1"/>
    <property type="molecule type" value="Genomic_DNA"/>
</dbReference>
<keyword evidence="3 5" id="KW-0378">Hydrolase</keyword>
<dbReference type="PROSITE" id="PS00893">
    <property type="entry name" value="NUDIX_BOX"/>
    <property type="match status" value="1"/>
</dbReference>
<dbReference type="GO" id="GO:0016787">
    <property type="term" value="F:hydrolase activity"/>
    <property type="evidence" value="ECO:0007669"/>
    <property type="project" value="UniProtKB-KW"/>
</dbReference>
<evidence type="ECO:0000256" key="4">
    <source>
        <dbReference type="ARBA" id="ARBA00022842"/>
    </source>
</evidence>
<evidence type="ECO:0000256" key="2">
    <source>
        <dbReference type="ARBA" id="ARBA00005582"/>
    </source>
</evidence>
<comment type="cofactor">
    <cofactor evidence="1">
        <name>Mg(2+)</name>
        <dbReference type="ChEBI" id="CHEBI:18420"/>
    </cofactor>
</comment>
<evidence type="ECO:0000256" key="5">
    <source>
        <dbReference type="RuleBase" id="RU003476"/>
    </source>
</evidence>
<dbReference type="PRINTS" id="PR00502">
    <property type="entry name" value="NUDIXFAMILY"/>
</dbReference>
<accession>A0ABX1BNN0</accession>
<reference evidence="7 8" key="1">
    <citation type="submission" date="2020-03" db="EMBL/GenBank/DDBJ databases">
        <title>WGS of actinomycetes isolated from Thailand.</title>
        <authorList>
            <person name="Thawai C."/>
        </authorList>
    </citation>
    <scope>NUCLEOTIDE SEQUENCE [LARGE SCALE GENOMIC DNA]</scope>
    <source>
        <strain evidence="7 8">FMUSA5-5</strain>
    </source>
</reference>
<proteinExistence type="inferred from homology"/>